<keyword evidence="3" id="KW-1185">Reference proteome</keyword>
<dbReference type="SUPFAM" id="SSF56672">
    <property type="entry name" value="DNA/RNA polymerases"/>
    <property type="match status" value="1"/>
</dbReference>
<gene>
    <name evidence="2" type="ORF">GEV33_003865</name>
</gene>
<dbReference type="Gene3D" id="3.30.70.270">
    <property type="match status" value="1"/>
</dbReference>
<dbReference type="InterPro" id="IPR012337">
    <property type="entry name" value="RNaseH-like_sf"/>
</dbReference>
<dbReference type="SUPFAM" id="SSF53098">
    <property type="entry name" value="Ribonuclease H-like"/>
    <property type="match status" value="1"/>
</dbReference>
<organism evidence="2 3">
    <name type="scientific">Tenebrio molitor</name>
    <name type="common">Yellow mealworm beetle</name>
    <dbReference type="NCBI Taxonomy" id="7067"/>
    <lineage>
        <taxon>Eukaryota</taxon>
        <taxon>Metazoa</taxon>
        <taxon>Ecdysozoa</taxon>
        <taxon>Arthropoda</taxon>
        <taxon>Hexapoda</taxon>
        <taxon>Insecta</taxon>
        <taxon>Pterygota</taxon>
        <taxon>Neoptera</taxon>
        <taxon>Endopterygota</taxon>
        <taxon>Coleoptera</taxon>
        <taxon>Polyphaga</taxon>
        <taxon>Cucujiformia</taxon>
        <taxon>Tenebrionidae</taxon>
        <taxon>Tenebrio</taxon>
    </lineage>
</organism>
<comment type="caution">
    <text evidence="2">The sequence shown here is derived from an EMBL/GenBank/DDBJ whole genome shotgun (WGS) entry which is preliminary data.</text>
</comment>
<dbReference type="InterPro" id="IPR008042">
    <property type="entry name" value="Retrotrans_Pao"/>
</dbReference>
<dbReference type="CDD" id="cd01644">
    <property type="entry name" value="RT_pepA17"/>
    <property type="match status" value="1"/>
</dbReference>
<protein>
    <submittedName>
        <fullName evidence="2">Uncharacterized protein</fullName>
    </submittedName>
</protein>
<dbReference type="GO" id="GO:0042575">
    <property type="term" value="C:DNA polymerase complex"/>
    <property type="evidence" value="ECO:0007669"/>
    <property type="project" value="UniProtKB-ARBA"/>
</dbReference>
<dbReference type="InterPro" id="IPR043128">
    <property type="entry name" value="Rev_trsase/Diguanyl_cyclase"/>
</dbReference>
<dbReference type="Gene3D" id="3.10.10.10">
    <property type="entry name" value="HIV Type 1 Reverse Transcriptase, subunit A, domain 1"/>
    <property type="match status" value="1"/>
</dbReference>
<dbReference type="PANTHER" id="PTHR47331">
    <property type="entry name" value="PHD-TYPE DOMAIN-CONTAINING PROTEIN"/>
    <property type="match status" value="1"/>
</dbReference>
<dbReference type="Pfam" id="PF05380">
    <property type="entry name" value="Peptidase_A17"/>
    <property type="match status" value="1"/>
</dbReference>
<evidence type="ECO:0000256" key="1">
    <source>
        <dbReference type="SAM" id="MobiDB-lite"/>
    </source>
</evidence>
<evidence type="ECO:0000313" key="2">
    <source>
        <dbReference type="EMBL" id="KAH0818926.1"/>
    </source>
</evidence>
<evidence type="ECO:0000313" key="3">
    <source>
        <dbReference type="Proteomes" id="UP000719412"/>
    </source>
</evidence>
<dbReference type="GO" id="GO:0003676">
    <property type="term" value="F:nucleic acid binding"/>
    <property type="evidence" value="ECO:0007669"/>
    <property type="project" value="InterPro"/>
</dbReference>
<dbReference type="Proteomes" id="UP000719412">
    <property type="component" value="Unassembled WGS sequence"/>
</dbReference>
<dbReference type="GO" id="GO:0071897">
    <property type="term" value="P:DNA biosynthetic process"/>
    <property type="evidence" value="ECO:0007669"/>
    <property type="project" value="UniProtKB-ARBA"/>
</dbReference>
<feature type="region of interest" description="Disordered" evidence="1">
    <location>
        <begin position="775"/>
        <end position="799"/>
    </location>
</feature>
<feature type="compositionally biased region" description="Polar residues" evidence="1">
    <location>
        <begin position="778"/>
        <end position="794"/>
    </location>
</feature>
<dbReference type="AlphaFoldDB" id="A0A8J6HP71"/>
<dbReference type="InterPro" id="IPR036397">
    <property type="entry name" value="RNaseH_sf"/>
</dbReference>
<accession>A0A8J6HP71</accession>
<dbReference type="Gene3D" id="3.30.420.10">
    <property type="entry name" value="Ribonuclease H-like superfamily/Ribonuclease H"/>
    <property type="match status" value="1"/>
</dbReference>
<reference evidence="2" key="2">
    <citation type="submission" date="2021-08" db="EMBL/GenBank/DDBJ databases">
        <authorList>
            <person name="Eriksson T."/>
        </authorList>
    </citation>
    <scope>NUCLEOTIDE SEQUENCE</scope>
    <source>
        <strain evidence="2">Stoneville</strain>
        <tissue evidence="2">Whole head</tissue>
    </source>
</reference>
<dbReference type="EMBL" id="JABDTM020016275">
    <property type="protein sequence ID" value="KAH0818926.1"/>
    <property type="molecule type" value="Genomic_DNA"/>
</dbReference>
<reference evidence="2" key="1">
    <citation type="journal article" date="2020" name="J Insects Food Feed">
        <title>The yellow mealworm (Tenebrio molitor) genome: a resource for the emerging insects as food and feed industry.</title>
        <authorList>
            <person name="Eriksson T."/>
            <person name="Andere A."/>
            <person name="Kelstrup H."/>
            <person name="Emery V."/>
            <person name="Picard C."/>
        </authorList>
    </citation>
    <scope>NUCLEOTIDE SEQUENCE</scope>
    <source>
        <strain evidence="2">Stoneville</strain>
        <tissue evidence="2">Whole head</tissue>
    </source>
</reference>
<name>A0A8J6HP71_TENMO</name>
<sequence length="813" mass="91499">MRRFFLLENRLIRNPALQNDYVAFMQDYLEAGHMSLAPPAMGTTARRYYIPHHCVQKPDSATSKLRVVFDASAKCANGQSLNDTLHTRPKLLQDIVRVLLNFRLLRVVFTADVRQMFRQISIAPDDREFQRIIWRSSSDDALKDYYLNTVTYGVCSAPFLAIRTLLQLASDDQSRFPRAAAVVRSDIYMDDIVTGCDSVQDALELQEQLIKLLQCGQFELRKWASNAFPLIEHLDPSFRQDVRDFDSGDSVASVKIRGLQWLPSQDVFSFKGDVNGDVSISLVMAKSKVAALKRRSLPQLKLCGAHLLAKLLCYVSSLYVKCNITVASPHRWKTFVSNRVAYIQGKVPSECWRHVRSSDNPADCASRGLLPDEVKNHNLWWRGPNWLHQDPDFWPSEPSTASLPEEAMINSETRHTILLIATEEDALDRLIKNFHNCRVSSNSNCRFEPISLDEQATAMNVLIKHTQRSAFEDTIRKLENSQQCAKPIRRLAPFLDQNGIIRVGEFIFTLHFLLLQNFWILSPQRVIRSVIGNCNVCFRVRPVAITQPMAPLPSHRVQQLKPFQCVDVDFAGPFAVTQIRRRGAKSTKAYLCLCVCFTTKAVHLKLASRLSTEGAAREIQKLMQAAAEQDQIIWEFNPPSAPHFGGLWEVGVKSVKTHLRRTIGEQILTFQELYTLLTQIEAVLNSRPLWAISSDPNDLTALTPGHFLTLVPLTCLPEPDLLSSNLIVSPVGNSSDGCINRFGIAGTGSTCTRYNNDPNGVAPRPNSTLAMEFESRRAGSTTYRDTNKIQTSGPNEDKLNVFLSEPINTGGDK</sequence>
<proteinExistence type="predicted"/>
<dbReference type="InterPro" id="IPR043502">
    <property type="entry name" value="DNA/RNA_pol_sf"/>
</dbReference>
<dbReference type="PANTHER" id="PTHR47331:SF4">
    <property type="entry name" value="PEPTIDASE S1 DOMAIN-CONTAINING PROTEIN"/>
    <property type="match status" value="1"/>
</dbReference>